<dbReference type="InterPro" id="IPR044000">
    <property type="entry name" value="Phage_tube_2"/>
</dbReference>
<comment type="caution">
    <text evidence="1">The sequence shown here is derived from an EMBL/GenBank/DDBJ whole genome shotgun (WGS) entry which is preliminary data.</text>
</comment>
<evidence type="ECO:0000313" key="1">
    <source>
        <dbReference type="EMBL" id="KXV75555.1"/>
    </source>
</evidence>
<feature type="non-terminal residue" evidence="1">
    <location>
        <position position="1"/>
    </location>
</feature>
<gene>
    <name evidence="1" type="ORF">AD953_06950</name>
</gene>
<dbReference type="RefSeq" id="WP_231866750.1">
    <property type="nucleotide sequence ID" value="NZ_LHZZ01000516.1"/>
</dbReference>
<evidence type="ECO:0000313" key="2">
    <source>
        <dbReference type="Proteomes" id="UP000075538"/>
    </source>
</evidence>
<proteinExistence type="predicted"/>
<sequence>AAALANFPDAGVVRIVDTTQSIDTYLKYILNNRTTPALEFEAGSLPFTDGYTLPDKSTITSASIINGNIDKTYTIRKSILGAWLMYPGSLINQMQLTFTQGQFAQVEADVISANEVMSPTNIASAELPAPSGNIHNTVDNFLGCSLLDKSPAGCITAASITLARNGSKADYGTGHADACGIITGQFEASGSVSFYYRTEDEYQAALAGRQGPVVIKSVDSAGNGYAFVFLNAALRNPQLQTESVNKTYELKLDIEGNPTSSGATFAIFRITSGS</sequence>
<dbReference type="AlphaFoldDB" id="A0A149V5X5"/>
<protein>
    <submittedName>
        <fullName evidence="1">Phage tail protein</fullName>
    </submittedName>
</protein>
<reference evidence="1 2" key="1">
    <citation type="submission" date="2015-06" db="EMBL/GenBank/DDBJ databases">
        <title>Improved classification and identification of acetic acid bacteria using matrix-assisted laser desorption/ionization time-of-flight mass spectrometry; Gluconobacter nephelii and Gluconobacter uchimurae are later heterotypic synonyms of Gluconobacter japonicus and Gluconobacter oxydans, respectively.</title>
        <authorList>
            <person name="Li L."/>
            <person name="Cleenwerck I."/>
            <person name="De Vuyst L."/>
            <person name="Vandamme P."/>
        </authorList>
    </citation>
    <scope>NUCLEOTIDE SEQUENCE [LARGE SCALE GENOMIC DNA]</scope>
    <source>
        <strain evidence="1 2">LMG 1604</strain>
    </source>
</reference>
<dbReference type="Proteomes" id="UP000075538">
    <property type="component" value="Unassembled WGS sequence"/>
</dbReference>
<accession>A0A149V5X5</accession>
<dbReference type="Pfam" id="PF18906">
    <property type="entry name" value="Phage_tube_2"/>
    <property type="match status" value="1"/>
</dbReference>
<dbReference type="PATRIC" id="fig|178901.15.peg.968"/>
<organism evidence="1 2">
    <name type="scientific">Acetobacter malorum</name>
    <dbReference type="NCBI Taxonomy" id="178901"/>
    <lineage>
        <taxon>Bacteria</taxon>
        <taxon>Pseudomonadati</taxon>
        <taxon>Pseudomonadota</taxon>
        <taxon>Alphaproteobacteria</taxon>
        <taxon>Acetobacterales</taxon>
        <taxon>Acetobacteraceae</taxon>
        <taxon>Acetobacter</taxon>
    </lineage>
</organism>
<dbReference type="EMBL" id="LHZZ01000516">
    <property type="protein sequence ID" value="KXV75555.1"/>
    <property type="molecule type" value="Genomic_DNA"/>
</dbReference>
<name>A0A149V5X5_9PROT</name>